<dbReference type="AlphaFoldDB" id="A0A9N8WH05"/>
<comment type="caution">
    <text evidence="1">The sequence shown here is derived from an EMBL/GenBank/DDBJ whole genome shotgun (WGS) entry which is preliminary data.</text>
</comment>
<reference evidence="1" key="1">
    <citation type="submission" date="2021-06" db="EMBL/GenBank/DDBJ databases">
        <authorList>
            <person name="Kallberg Y."/>
            <person name="Tangrot J."/>
            <person name="Rosling A."/>
        </authorList>
    </citation>
    <scope>NUCLEOTIDE SEQUENCE</scope>
    <source>
        <strain evidence="1">AZ414A</strain>
    </source>
</reference>
<sequence>MDLMGLNGTLADLNTTVAPQDNYDVTFDSLFDQLEVLKTNFTKLIWGFDLSGIMKTNSGNTALTDMCVANNDKSCIRNFDTNTNSTILSKLNASNKFAGISIVNLAFDSINNSVLKFIKSGDNGSIEDRHHYLDQPVVAIPPSPLQQNSTSSYHHNILLHYPLMGKNETLASLSSKVDKIEYIKRDTTDVCSSLNFSDVLSDNTKIFGFYDPLKPLENNYPVVEFIKDTRINYLNYIVDINILNSSETDRTIQKELNNLRNNSDLKILFSITSLELNSIDFTTNQNPIRTTAERYNFNGVNIIKKCESLNDILSSIDKMHNSNWNINLITTFTVDVNDKETPSPLN</sequence>
<dbReference type="EMBL" id="CAJVPK010000289">
    <property type="protein sequence ID" value="CAG8489580.1"/>
    <property type="molecule type" value="Genomic_DNA"/>
</dbReference>
<feature type="non-terminal residue" evidence="1">
    <location>
        <position position="346"/>
    </location>
</feature>
<evidence type="ECO:0000313" key="2">
    <source>
        <dbReference type="Proteomes" id="UP000789706"/>
    </source>
</evidence>
<accession>A0A9N8WH05</accession>
<dbReference type="Proteomes" id="UP000789706">
    <property type="component" value="Unassembled WGS sequence"/>
</dbReference>
<proteinExistence type="predicted"/>
<name>A0A9N8WH05_9GLOM</name>
<organism evidence="1 2">
    <name type="scientific">Diversispora eburnea</name>
    <dbReference type="NCBI Taxonomy" id="1213867"/>
    <lineage>
        <taxon>Eukaryota</taxon>
        <taxon>Fungi</taxon>
        <taxon>Fungi incertae sedis</taxon>
        <taxon>Mucoromycota</taxon>
        <taxon>Glomeromycotina</taxon>
        <taxon>Glomeromycetes</taxon>
        <taxon>Diversisporales</taxon>
        <taxon>Diversisporaceae</taxon>
        <taxon>Diversispora</taxon>
    </lineage>
</organism>
<keyword evidence="2" id="KW-1185">Reference proteome</keyword>
<protein>
    <submittedName>
        <fullName evidence="1">9977_t:CDS:1</fullName>
    </submittedName>
</protein>
<gene>
    <name evidence="1" type="ORF">DEBURN_LOCUS4100</name>
</gene>
<evidence type="ECO:0000313" key="1">
    <source>
        <dbReference type="EMBL" id="CAG8489580.1"/>
    </source>
</evidence>